<dbReference type="RefSeq" id="WP_369143496.1">
    <property type="nucleotide sequence ID" value="NZ_CP163444.1"/>
</dbReference>
<evidence type="ECO:0008006" key="3">
    <source>
        <dbReference type="Google" id="ProtNLM"/>
    </source>
</evidence>
<dbReference type="EMBL" id="CP163444">
    <property type="protein sequence ID" value="XDQ70763.1"/>
    <property type="molecule type" value="Genomic_DNA"/>
</dbReference>
<proteinExistence type="predicted"/>
<sequence length="143" mass="15382">MRAIRQGFGAFASVAVLITGTFVATELRAAPAPAEEFPAAAPTAPEPENFGASCRTVVEGSRVTAHCSNPYPRTDRIRLHVECERWWDVDSDSAPVEVEPADYAQVTGRCWKEVRSAWITHEPADPATAGSSSVQGSLPVRDS</sequence>
<feature type="region of interest" description="Disordered" evidence="1">
    <location>
        <begin position="122"/>
        <end position="143"/>
    </location>
</feature>
<protein>
    <recommendedName>
        <fullName evidence="3">Secreted protein</fullName>
    </recommendedName>
</protein>
<evidence type="ECO:0000256" key="1">
    <source>
        <dbReference type="SAM" id="MobiDB-lite"/>
    </source>
</evidence>
<reference evidence="2" key="1">
    <citation type="submission" date="2024-07" db="EMBL/GenBank/DDBJ databases">
        <authorList>
            <person name="Yu S.T."/>
        </authorList>
    </citation>
    <scope>NUCLEOTIDE SEQUENCE</scope>
    <source>
        <strain evidence="2">R44</strain>
    </source>
</reference>
<organism evidence="2">
    <name type="scientific">Streptomyces sp. R44</name>
    <dbReference type="NCBI Taxonomy" id="3238633"/>
    <lineage>
        <taxon>Bacteria</taxon>
        <taxon>Bacillati</taxon>
        <taxon>Actinomycetota</taxon>
        <taxon>Actinomycetes</taxon>
        <taxon>Kitasatosporales</taxon>
        <taxon>Streptomycetaceae</taxon>
        <taxon>Streptomyces</taxon>
    </lineage>
</organism>
<name>A0AB39SWS1_9ACTN</name>
<evidence type="ECO:0000313" key="2">
    <source>
        <dbReference type="EMBL" id="XDQ70763.1"/>
    </source>
</evidence>
<gene>
    <name evidence="2" type="ORF">AB5J54_09655</name>
</gene>
<accession>A0AB39SWS1</accession>
<dbReference type="AlphaFoldDB" id="A0AB39SWS1"/>